<dbReference type="GO" id="GO:0006805">
    <property type="term" value="P:xenobiotic metabolic process"/>
    <property type="evidence" value="ECO:0007669"/>
    <property type="project" value="TreeGrafter"/>
</dbReference>
<comment type="caution">
    <text evidence="5">The sequence shown here is derived from an EMBL/GenBank/DDBJ whole genome shotgun (WGS) entry which is preliminary data.</text>
</comment>
<dbReference type="Pfam" id="PF00067">
    <property type="entry name" value="p450"/>
    <property type="match status" value="1"/>
</dbReference>
<evidence type="ECO:0000256" key="4">
    <source>
        <dbReference type="SAM" id="Phobius"/>
    </source>
</evidence>
<reference evidence="5" key="1">
    <citation type="submission" date="2021-06" db="EMBL/GenBank/DDBJ databases">
        <authorList>
            <person name="Hodson N. C."/>
            <person name="Mongue J. A."/>
            <person name="Jaron S. K."/>
        </authorList>
    </citation>
    <scope>NUCLEOTIDE SEQUENCE</scope>
</reference>
<evidence type="ECO:0000256" key="1">
    <source>
        <dbReference type="ARBA" id="ARBA00010617"/>
    </source>
</evidence>
<dbReference type="GO" id="GO:0005737">
    <property type="term" value="C:cytoplasm"/>
    <property type="evidence" value="ECO:0007669"/>
    <property type="project" value="TreeGrafter"/>
</dbReference>
<dbReference type="GO" id="GO:0016712">
    <property type="term" value="F:oxidoreductase activity, acting on paired donors, with incorporation or reduction of molecular oxygen, reduced flavin or flavoprotein as one donor, and incorporation of one atom of oxygen"/>
    <property type="evidence" value="ECO:0007669"/>
    <property type="project" value="TreeGrafter"/>
</dbReference>
<keyword evidence="3" id="KW-0408">Iron</keyword>
<dbReference type="PANTHER" id="PTHR24300:SF375">
    <property type="entry name" value="CYTOCHROME P450 FAMILY"/>
    <property type="match status" value="1"/>
</dbReference>
<keyword evidence="4" id="KW-0472">Membrane</keyword>
<accession>A0A8J2M799</accession>
<feature type="transmembrane region" description="Helical" evidence="4">
    <location>
        <begin position="240"/>
        <end position="259"/>
    </location>
</feature>
<dbReference type="PANTHER" id="PTHR24300">
    <property type="entry name" value="CYTOCHROME P450 508A4-RELATED"/>
    <property type="match status" value="1"/>
</dbReference>
<dbReference type="GO" id="GO:0005506">
    <property type="term" value="F:iron ion binding"/>
    <property type="evidence" value="ECO:0007669"/>
    <property type="project" value="InterPro"/>
</dbReference>
<proteinExistence type="inferred from homology"/>
<comment type="similarity">
    <text evidence="1">Belongs to the cytochrome P450 family.</text>
</comment>
<name>A0A8J2M799_9HEXA</name>
<sequence>MKEKVTNEIGELLERFNKEVGKPIQVKNLFNGNVLNALWRIMFDERMKQDDPDASDAFRRLGTFHVEHDEMLYTLLDLFIAATETTSTTLAWMCAYLISHPEIQKKLQEEIDQVVGKERLPTLTDRPSMYYTEAVINEVMRFSSIVPFSLFHKVTEDVEFHGFFIPKDTMIIPNLYSAHFDEKLWGDPHSESLHLSSDTPKSFSRYEIALYSQSKFREQLLTMNMSGLLSRRKVKHNRPIWLSCGALFGVLLVLAAVSVRNSLVGAYEQEGATRVH</sequence>
<evidence type="ECO:0000313" key="6">
    <source>
        <dbReference type="Proteomes" id="UP000708208"/>
    </source>
</evidence>
<dbReference type="AlphaFoldDB" id="A0A8J2M799"/>
<organism evidence="5 6">
    <name type="scientific">Allacma fusca</name>
    <dbReference type="NCBI Taxonomy" id="39272"/>
    <lineage>
        <taxon>Eukaryota</taxon>
        <taxon>Metazoa</taxon>
        <taxon>Ecdysozoa</taxon>
        <taxon>Arthropoda</taxon>
        <taxon>Hexapoda</taxon>
        <taxon>Collembola</taxon>
        <taxon>Symphypleona</taxon>
        <taxon>Sminthuridae</taxon>
        <taxon>Allacma</taxon>
    </lineage>
</organism>
<dbReference type="InterPro" id="IPR050182">
    <property type="entry name" value="Cytochrome_P450_fam2"/>
</dbReference>
<evidence type="ECO:0000256" key="2">
    <source>
        <dbReference type="ARBA" id="ARBA00022723"/>
    </source>
</evidence>
<keyword evidence="6" id="KW-1185">Reference proteome</keyword>
<dbReference type="EMBL" id="CAJVCH010570174">
    <property type="protein sequence ID" value="CAG7834276.1"/>
    <property type="molecule type" value="Genomic_DNA"/>
</dbReference>
<protein>
    <recommendedName>
        <fullName evidence="7">Cytochrome P450</fullName>
    </recommendedName>
</protein>
<gene>
    <name evidence="5" type="ORF">AFUS01_LOCUS43799</name>
</gene>
<keyword evidence="2" id="KW-0479">Metal-binding</keyword>
<dbReference type="GO" id="GO:0020037">
    <property type="term" value="F:heme binding"/>
    <property type="evidence" value="ECO:0007669"/>
    <property type="project" value="InterPro"/>
</dbReference>
<evidence type="ECO:0000256" key="3">
    <source>
        <dbReference type="ARBA" id="ARBA00023004"/>
    </source>
</evidence>
<dbReference type="Proteomes" id="UP000708208">
    <property type="component" value="Unassembled WGS sequence"/>
</dbReference>
<dbReference type="OrthoDB" id="1055148at2759"/>
<dbReference type="InterPro" id="IPR001128">
    <property type="entry name" value="Cyt_P450"/>
</dbReference>
<evidence type="ECO:0008006" key="7">
    <source>
        <dbReference type="Google" id="ProtNLM"/>
    </source>
</evidence>
<keyword evidence="4" id="KW-1133">Transmembrane helix</keyword>
<dbReference type="GO" id="GO:0006082">
    <property type="term" value="P:organic acid metabolic process"/>
    <property type="evidence" value="ECO:0007669"/>
    <property type="project" value="TreeGrafter"/>
</dbReference>
<evidence type="ECO:0000313" key="5">
    <source>
        <dbReference type="EMBL" id="CAG7834276.1"/>
    </source>
</evidence>
<keyword evidence="4" id="KW-0812">Transmembrane</keyword>